<evidence type="ECO:0000313" key="2">
    <source>
        <dbReference type="Proteomes" id="UP001162992"/>
    </source>
</evidence>
<reference evidence="2" key="1">
    <citation type="journal article" date="2024" name="Proc. Natl. Acad. Sci. U.S.A.">
        <title>Extraordinary preservation of gene collinearity over three hundred million years revealed in homosporous lycophytes.</title>
        <authorList>
            <person name="Li C."/>
            <person name="Wickell D."/>
            <person name="Kuo L.Y."/>
            <person name="Chen X."/>
            <person name="Nie B."/>
            <person name="Liao X."/>
            <person name="Peng D."/>
            <person name="Ji J."/>
            <person name="Jenkins J."/>
            <person name="Williams M."/>
            <person name="Shu S."/>
            <person name="Plott C."/>
            <person name="Barry K."/>
            <person name="Rajasekar S."/>
            <person name="Grimwood J."/>
            <person name="Han X."/>
            <person name="Sun S."/>
            <person name="Hou Z."/>
            <person name="He W."/>
            <person name="Dai G."/>
            <person name="Sun C."/>
            <person name="Schmutz J."/>
            <person name="Leebens-Mack J.H."/>
            <person name="Li F.W."/>
            <person name="Wang L."/>
        </authorList>
    </citation>
    <scope>NUCLEOTIDE SEQUENCE [LARGE SCALE GENOMIC DNA]</scope>
    <source>
        <strain evidence="2">cv. PW_Plant_1</strain>
    </source>
</reference>
<proteinExistence type="predicted"/>
<keyword evidence="2" id="KW-1185">Reference proteome</keyword>
<gene>
    <name evidence="1" type="ORF">O6H91_02G126100</name>
</gene>
<sequence length="413" mass="45654">MLQADLLSWKVGIGERVNDQMAEEGMKEEMPGDGDGGRSSKDRKYLAMLERLSALEDGRQKHLAARRADSAAVANPLESVQAFLVAFGERRMDVERRLGSARARGSQALGPATVRAELDTIAAEVAELEKLLADACYYLAAYDVQASQSTIMKLKDELSSTTGELLPKKKFSFRNKAKADEDPEKNQASLPSTKFSFSNKAKADEDLEKKRASLPSQKHKSFSQSTDNSEKILSDSGSVETIKDLCDCVIVKDTSSFSIKEVALSNLSSCKVFLRGSLRALYIHRIKDCQICVGPVAGSVLLEEIQGCVVVLASHQIRIHSASSSDFYLRLRSRPIIEHTSKVRFAPYAFHYKGLENDLAEANLSEETGMWEKVDDFRWLRAVSSPNWSIIPPHERLSNLVPPEVINNGSSPL</sequence>
<evidence type="ECO:0000313" key="1">
    <source>
        <dbReference type="EMBL" id="KAJ7566967.1"/>
    </source>
</evidence>
<name>A0ACC2EKE1_DIPCM</name>
<protein>
    <submittedName>
        <fullName evidence="1">Uncharacterized protein</fullName>
    </submittedName>
</protein>
<accession>A0ACC2EKE1</accession>
<dbReference type="Proteomes" id="UP001162992">
    <property type="component" value="Chromosome 2"/>
</dbReference>
<dbReference type="EMBL" id="CM055093">
    <property type="protein sequence ID" value="KAJ7566967.1"/>
    <property type="molecule type" value="Genomic_DNA"/>
</dbReference>
<organism evidence="1 2">
    <name type="scientific">Diphasiastrum complanatum</name>
    <name type="common">Issler's clubmoss</name>
    <name type="synonym">Lycopodium complanatum</name>
    <dbReference type="NCBI Taxonomy" id="34168"/>
    <lineage>
        <taxon>Eukaryota</taxon>
        <taxon>Viridiplantae</taxon>
        <taxon>Streptophyta</taxon>
        <taxon>Embryophyta</taxon>
        <taxon>Tracheophyta</taxon>
        <taxon>Lycopodiopsida</taxon>
        <taxon>Lycopodiales</taxon>
        <taxon>Lycopodiaceae</taxon>
        <taxon>Lycopodioideae</taxon>
        <taxon>Diphasiastrum</taxon>
    </lineage>
</organism>
<comment type="caution">
    <text evidence="1">The sequence shown here is derived from an EMBL/GenBank/DDBJ whole genome shotgun (WGS) entry which is preliminary data.</text>
</comment>